<keyword evidence="3" id="KW-1185">Reference proteome</keyword>
<dbReference type="SUPFAM" id="SSF50370">
    <property type="entry name" value="Ricin B-like lectins"/>
    <property type="match status" value="1"/>
</dbReference>
<accession>A0A0C9U2X0</accession>
<feature type="signal peptide" evidence="1">
    <location>
        <begin position="1"/>
        <end position="18"/>
    </location>
</feature>
<gene>
    <name evidence="2" type="ORF">M422DRAFT_37331</name>
</gene>
<name>A0A0C9U2X0_SPHS4</name>
<evidence type="ECO:0000313" key="3">
    <source>
        <dbReference type="Proteomes" id="UP000054279"/>
    </source>
</evidence>
<dbReference type="InterPro" id="IPR035992">
    <property type="entry name" value="Ricin_B-like_lectins"/>
</dbReference>
<feature type="chain" id="PRO_5002220800" description="Ricin B lectin domain-containing protein" evidence="1">
    <location>
        <begin position="19"/>
        <end position="194"/>
    </location>
</feature>
<evidence type="ECO:0000313" key="2">
    <source>
        <dbReference type="EMBL" id="KIJ28529.1"/>
    </source>
</evidence>
<dbReference type="AlphaFoldDB" id="A0A0C9U2X0"/>
<dbReference type="Gene3D" id="2.80.10.50">
    <property type="match status" value="1"/>
</dbReference>
<dbReference type="CDD" id="cd00161">
    <property type="entry name" value="beta-trefoil_Ricin-like"/>
    <property type="match status" value="1"/>
</dbReference>
<evidence type="ECO:0000256" key="1">
    <source>
        <dbReference type="SAM" id="SignalP"/>
    </source>
</evidence>
<proteinExistence type="predicted"/>
<dbReference type="Proteomes" id="UP000054279">
    <property type="component" value="Unassembled WGS sequence"/>
</dbReference>
<reference evidence="2 3" key="1">
    <citation type="submission" date="2014-06" db="EMBL/GenBank/DDBJ databases">
        <title>Evolutionary Origins and Diversification of the Mycorrhizal Mutualists.</title>
        <authorList>
            <consortium name="DOE Joint Genome Institute"/>
            <consortium name="Mycorrhizal Genomics Consortium"/>
            <person name="Kohler A."/>
            <person name="Kuo A."/>
            <person name="Nagy L.G."/>
            <person name="Floudas D."/>
            <person name="Copeland A."/>
            <person name="Barry K.W."/>
            <person name="Cichocki N."/>
            <person name="Veneault-Fourrey C."/>
            <person name="LaButti K."/>
            <person name="Lindquist E.A."/>
            <person name="Lipzen A."/>
            <person name="Lundell T."/>
            <person name="Morin E."/>
            <person name="Murat C."/>
            <person name="Riley R."/>
            <person name="Ohm R."/>
            <person name="Sun H."/>
            <person name="Tunlid A."/>
            <person name="Henrissat B."/>
            <person name="Grigoriev I.V."/>
            <person name="Hibbett D.S."/>
            <person name="Martin F."/>
        </authorList>
    </citation>
    <scope>NUCLEOTIDE SEQUENCE [LARGE SCALE GENOMIC DNA]</scope>
    <source>
        <strain evidence="2 3">SS14</strain>
    </source>
</reference>
<dbReference type="OrthoDB" id="2997369at2759"/>
<sequence length="194" mass="20386">MFKLTPLFITLLAGLSYASPAIQTRAGVPEADNICRPVGIDKTVHYVLQSSSTPSSVWQAEGVTATDFSFVDLQTKTSGSTAQQWSIQPVNNGNSFAIVSNGPTTPVCANGDGGPLDSFACPTVLSTSQVAQSAQFFITCQSCAANNQGANSCQIQSANEGQCISFLDANFNTVKLDDCSSSQPNQFWDIVVAA</sequence>
<keyword evidence="1" id="KW-0732">Signal</keyword>
<dbReference type="HOGENOM" id="CLU_104314_0_0_1"/>
<protein>
    <recommendedName>
        <fullName evidence="4">Ricin B lectin domain-containing protein</fullName>
    </recommendedName>
</protein>
<dbReference type="EMBL" id="KN837304">
    <property type="protein sequence ID" value="KIJ28529.1"/>
    <property type="molecule type" value="Genomic_DNA"/>
</dbReference>
<organism evidence="2 3">
    <name type="scientific">Sphaerobolus stellatus (strain SS14)</name>
    <dbReference type="NCBI Taxonomy" id="990650"/>
    <lineage>
        <taxon>Eukaryota</taxon>
        <taxon>Fungi</taxon>
        <taxon>Dikarya</taxon>
        <taxon>Basidiomycota</taxon>
        <taxon>Agaricomycotina</taxon>
        <taxon>Agaricomycetes</taxon>
        <taxon>Phallomycetidae</taxon>
        <taxon>Geastrales</taxon>
        <taxon>Sphaerobolaceae</taxon>
        <taxon>Sphaerobolus</taxon>
    </lineage>
</organism>
<evidence type="ECO:0008006" key="4">
    <source>
        <dbReference type="Google" id="ProtNLM"/>
    </source>
</evidence>
<dbReference type="PROSITE" id="PS50231">
    <property type="entry name" value="RICIN_B_LECTIN"/>
    <property type="match status" value="1"/>
</dbReference>